<accession>A0A1B1BR89</accession>
<organism evidence="2 3">
    <name type="scientific">Cryobacterium arcticum</name>
    <dbReference type="NCBI Taxonomy" id="670052"/>
    <lineage>
        <taxon>Bacteria</taxon>
        <taxon>Bacillati</taxon>
        <taxon>Actinomycetota</taxon>
        <taxon>Actinomycetes</taxon>
        <taxon>Micrococcales</taxon>
        <taxon>Microbacteriaceae</taxon>
        <taxon>Cryobacterium</taxon>
    </lineage>
</organism>
<evidence type="ECO:0000313" key="3">
    <source>
        <dbReference type="Proteomes" id="UP000092582"/>
    </source>
</evidence>
<dbReference type="KEGG" id="cart:PA27867_4007"/>
<dbReference type="AlphaFoldDB" id="A0A1B1BR89"/>
<geneLocation type="plasmid" evidence="3">
    <name>pp27867_2</name>
</geneLocation>
<dbReference type="Proteomes" id="UP000092582">
    <property type="component" value="Plasmid pP27867_2"/>
</dbReference>
<name>A0A1B1BR89_9MICO</name>
<reference evidence="2 3" key="1">
    <citation type="submission" date="2016-06" db="EMBL/GenBank/DDBJ databases">
        <title>Genome sequencing of Cryobacterium arcticum PAMC 27867.</title>
        <authorList>
            <person name="Lee J."/>
            <person name="Kim O.-S."/>
        </authorList>
    </citation>
    <scope>NUCLEOTIDE SEQUENCE [LARGE SCALE GENOMIC DNA]</scope>
    <source>
        <strain evidence="2 3">PAMC 27867</strain>
        <plasmid evidence="3">pp27867_2</plasmid>
    </source>
</reference>
<dbReference type="EMBL" id="CP016284">
    <property type="protein sequence ID" value="ANP74913.1"/>
    <property type="molecule type" value="Genomic_DNA"/>
</dbReference>
<feature type="domain" description="DUF7882" evidence="1">
    <location>
        <begin position="1"/>
        <end position="93"/>
    </location>
</feature>
<keyword evidence="2" id="KW-0614">Plasmid</keyword>
<keyword evidence="3" id="KW-1185">Reference proteome</keyword>
<protein>
    <recommendedName>
        <fullName evidence="1">DUF7882 domain-containing protein</fullName>
    </recommendedName>
</protein>
<dbReference type="InterPro" id="IPR057204">
    <property type="entry name" value="DUF7882"/>
</dbReference>
<proteinExistence type="predicted"/>
<evidence type="ECO:0000259" key="1">
    <source>
        <dbReference type="Pfam" id="PF25355"/>
    </source>
</evidence>
<sequence>MGQLIYASRIHVFIEDDTLAHIEAVMGAKFRLNQPFYFSWNHTVHTGESHMSIWLNPTTAVEFHYLCATKPRLNRGRVAAMLNQANSAAGLSICLAEIVPSQNLTPAA</sequence>
<dbReference type="Pfam" id="PF25355">
    <property type="entry name" value="DUF7882"/>
    <property type="match status" value="1"/>
</dbReference>
<gene>
    <name evidence="2" type="ORF">PA27867_4007</name>
</gene>
<evidence type="ECO:0000313" key="2">
    <source>
        <dbReference type="EMBL" id="ANP74913.1"/>
    </source>
</evidence>